<evidence type="ECO:0000256" key="1">
    <source>
        <dbReference type="SAM" id="SignalP"/>
    </source>
</evidence>
<dbReference type="InterPro" id="IPR032710">
    <property type="entry name" value="NTF2-like_dom_sf"/>
</dbReference>
<feature type="signal peptide" evidence="1">
    <location>
        <begin position="1"/>
        <end position="15"/>
    </location>
</feature>
<gene>
    <name evidence="3" type="ORF">BRX40_12630</name>
    <name evidence="4" type="ORF">CA257_07410</name>
</gene>
<accession>A0A1L6JGT1</accession>
<dbReference type="EMBL" id="CP018820">
    <property type="protein sequence ID" value="APR55017.1"/>
    <property type="molecule type" value="Genomic_DNA"/>
</dbReference>
<keyword evidence="5" id="KW-1185">Reference proteome</keyword>
<dbReference type="SUPFAM" id="SSF54427">
    <property type="entry name" value="NTF2-like"/>
    <property type="match status" value="1"/>
</dbReference>
<reference evidence="4 6" key="3">
    <citation type="submission" date="2018-07" db="EMBL/GenBank/DDBJ databases">
        <title>Genomic and Epidemiologic Investigation of an Indolent Hospital Outbreak.</title>
        <authorList>
            <person name="Johnson R.C."/>
            <person name="Deming C."/>
            <person name="Conlan S."/>
            <person name="Zellmer C.J."/>
            <person name="Michelin A.V."/>
            <person name="Lee-Lin S."/>
            <person name="Thomas P.J."/>
            <person name="Park M."/>
            <person name="Weingarten R.A."/>
            <person name="Less J."/>
            <person name="Dekker J.P."/>
            <person name="Frank K.M."/>
            <person name="Musser K.A."/>
            <person name="Mcquiston J.R."/>
            <person name="Henderson D.K."/>
            <person name="Lau A.F."/>
            <person name="Palmore T.N."/>
            <person name="Segre J.A."/>
        </authorList>
    </citation>
    <scope>NUCLEOTIDE SEQUENCE [LARGE SCALE GENOMIC DNA]</scope>
    <source>
        <strain evidence="4 6">SK-NIH.Env10_0317</strain>
    </source>
</reference>
<dbReference type="InterPro" id="IPR037401">
    <property type="entry name" value="SnoaL-like"/>
</dbReference>
<dbReference type="Pfam" id="PF13474">
    <property type="entry name" value="SnoaL_3"/>
    <property type="match status" value="1"/>
</dbReference>
<reference evidence="3" key="1">
    <citation type="submission" date="2016-12" db="EMBL/GenBank/DDBJ databases">
        <title>Whole genome sequencing of Sphingomonas koreensis.</title>
        <authorList>
            <person name="Conlan S."/>
            <person name="Thomas P.J."/>
            <person name="Mullikin J."/>
            <person name="Palmore T.N."/>
            <person name="Frank K.M."/>
            <person name="Segre J.A."/>
        </authorList>
    </citation>
    <scope>NUCLEOTIDE SEQUENCE</scope>
    <source>
        <strain evidence="3">ABOJV</strain>
    </source>
</reference>
<dbReference type="KEGG" id="skr:BRX40_12630"/>
<evidence type="ECO:0000313" key="3">
    <source>
        <dbReference type="EMBL" id="APR55017.1"/>
    </source>
</evidence>
<evidence type="ECO:0000313" key="4">
    <source>
        <dbReference type="EMBL" id="RSV04877.1"/>
    </source>
</evidence>
<feature type="domain" description="SnoaL-like" evidence="2">
    <location>
        <begin position="28"/>
        <end position="144"/>
    </location>
</feature>
<proteinExistence type="predicted"/>
<dbReference type="OrthoDB" id="7204227at2"/>
<dbReference type="AlphaFoldDB" id="A0A1L6JGT1"/>
<keyword evidence="1" id="KW-0732">Signal</keyword>
<dbReference type="Gene3D" id="3.10.450.50">
    <property type="match status" value="1"/>
</dbReference>
<dbReference type="Proteomes" id="UP000185161">
    <property type="component" value="Chromosome"/>
</dbReference>
<sequence>MLAFCLGALAAPASAGETPARAADKAAVEAVLARYKAAIESLDSKKTEGLFAADSQVVENGKREGSFANYLSHHLGPELAEFRSFKFSGYTLDVRVEGSLALANESYSFRVEPKTGEAIERQGVTTSVLKRVGNGWQILSMHSSSRKPRP</sequence>
<protein>
    <submittedName>
        <fullName evidence="3">DUF4440 domain-containing protein</fullName>
    </submittedName>
</protein>
<name>A0A1L6JGT1_9SPHN</name>
<feature type="chain" id="PRO_5041798009" evidence="1">
    <location>
        <begin position="16"/>
        <end position="150"/>
    </location>
</feature>
<dbReference type="STRING" id="93064.BRX40_12630"/>
<dbReference type="EMBL" id="QQWO01000005">
    <property type="protein sequence ID" value="RSV04877.1"/>
    <property type="molecule type" value="Genomic_DNA"/>
</dbReference>
<evidence type="ECO:0000313" key="5">
    <source>
        <dbReference type="Proteomes" id="UP000185161"/>
    </source>
</evidence>
<organism evidence="3 5">
    <name type="scientific">Sphingomonas koreensis</name>
    <dbReference type="NCBI Taxonomy" id="93064"/>
    <lineage>
        <taxon>Bacteria</taxon>
        <taxon>Pseudomonadati</taxon>
        <taxon>Pseudomonadota</taxon>
        <taxon>Alphaproteobacteria</taxon>
        <taxon>Sphingomonadales</taxon>
        <taxon>Sphingomonadaceae</taxon>
        <taxon>Sphingomonas</taxon>
    </lineage>
</organism>
<dbReference type="Proteomes" id="UP000286681">
    <property type="component" value="Unassembled WGS sequence"/>
</dbReference>
<reference evidence="5" key="2">
    <citation type="submission" date="2016-12" db="EMBL/GenBank/DDBJ databases">
        <title>Whole genome sequencing of Sphingomonas sp. ABOJV.</title>
        <authorList>
            <person name="Conlan S."/>
            <person name="Thomas P.J."/>
            <person name="Mullikin J."/>
            <person name="Palmore T.N."/>
            <person name="Frank K.M."/>
            <person name="Segre J.A."/>
        </authorList>
    </citation>
    <scope>NUCLEOTIDE SEQUENCE [LARGE SCALE GENOMIC DNA]</scope>
    <source>
        <strain evidence="5">ABOJV</strain>
    </source>
</reference>
<evidence type="ECO:0000259" key="2">
    <source>
        <dbReference type="Pfam" id="PF13474"/>
    </source>
</evidence>
<evidence type="ECO:0000313" key="6">
    <source>
        <dbReference type="Proteomes" id="UP000286681"/>
    </source>
</evidence>